<dbReference type="PANTHER" id="PTHR45712:SF1">
    <property type="entry name" value="NEPHROCAN"/>
    <property type="match status" value="1"/>
</dbReference>
<accession>A0A0U5J918</accession>
<evidence type="ECO:0000313" key="4">
    <source>
        <dbReference type="Proteomes" id="UP000069902"/>
    </source>
</evidence>
<gene>
    <name evidence="3" type="ORF">PNK_0281</name>
</gene>
<dbReference type="Pfam" id="PF13855">
    <property type="entry name" value="LRR_8"/>
    <property type="match status" value="1"/>
</dbReference>
<dbReference type="Gene3D" id="3.80.10.10">
    <property type="entry name" value="Ribonuclease Inhibitor"/>
    <property type="match status" value="1"/>
</dbReference>
<sequence length="345" mass="39143">MSVSDVTIPNPGSLLPVEILESVFAYAGYPPAIELVCKDWLEIVRNPKTTFALLKERKIQFGIEGIIDEKQVEVGKKIEEIQAIFIGRLTPFVLNEEISFFKTRPPTITTLLYLHSLGQDWNVVKCFHAIQKQVGSQLKTPQDLEIGELTVAKQAPSIRRILNLKENQAVLQTITEIDLNSLGLTVVPEELSLLREVKSVKLAFNSLRTISSHFGSAWTKLNELHLNNSQIERLPEGFGDTWPELKSLYLFDNKVPSLPQNFGSQWKKVRQVFLQMNKITSLESGFGVAWVEVQGIKLSNNLLDKLPGNFGLHWGLLQHFEVCKNHSPIDVEQLKKQWPKIRICK</sequence>
<dbReference type="KEGG" id="pnl:PNK_0281"/>
<name>A0A0U5J918_9BACT</name>
<dbReference type="GO" id="GO:0005615">
    <property type="term" value="C:extracellular space"/>
    <property type="evidence" value="ECO:0007669"/>
    <property type="project" value="TreeGrafter"/>
</dbReference>
<dbReference type="PANTHER" id="PTHR45712">
    <property type="entry name" value="AGAP008170-PA"/>
    <property type="match status" value="1"/>
</dbReference>
<dbReference type="AlphaFoldDB" id="A0A0U5J918"/>
<dbReference type="SUPFAM" id="SSF52058">
    <property type="entry name" value="L domain-like"/>
    <property type="match status" value="1"/>
</dbReference>
<dbReference type="STRING" id="389348.PNK_0281"/>
<organism evidence="3 4">
    <name type="scientific">Candidatus Protochlamydia naegleriophila</name>
    <dbReference type="NCBI Taxonomy" id="389348"/>
    <lineage>
        <taxon>Bacteria</taxon>
        <taxon>Pseudomonadati</taxon>
        <taxon>Chlamydiota</taxon>
        <taxon>Chlamydiia</taxon>
        <taxon>Parachlamydiales</taxon>
        <taxon>Parachlamydiaceae</taxon>
        <taxon>Candidatus Protochlamydia</taxon>
    </lineage>
</organism>
<keyword evidence="4" id="KW-1185">Reference proteome</keyword>
<dbReference type="InParanoid" id="A0A0U5J918"/>
<keyword evidence="1" id="KW-0433">Leucine-rich repeat</keyword>
<dbReference type="Proteomes" id="UP000069902">
    <property type="component" value="Chromosome cPNK"/>
</dbReference>
<dbReference type="InterPro" id="IPR050333">
    <property type="entry name" value="SLRP"/>
</dbReference>
<proteinExistence type="predicted"/>
<dbReference type="PATRIC" id="fig|389348.3.peg.318"/>
<protein>
    <submittedName>
        <fullName evidence="3">Uncharacterized protein</fullName>
    </submittedName>
</protein>
<dbReference type="InterPro" id="IPR001611">
    <property type="entry name" value="Leu-rich_rpt"/>
</dbReference>
<reference evidence="4" key="1">
    <citation type="submission" date="2015-09" db="EMBL/GenBank/DDBJ databases">
        <authorList>
            <person name="Bertelli C."/>
        </authorList>
    </citation>
    <scope>NUCLEOTIDE SEQUENCE [LARGE SCALE GENOMIC DNA]</scope>
    <source>
        <strain evidence="4">KNic</strain>
    </source>
</reference>
<evidence type="ECO:0000256" key="1">
    <source>
        <dbReference type="ARBA" id="ARBA00022614"/>
    </source>
</evidence>
<dbReference type="RefSeq" id="WP_059059837.1">
    <property type="nucleotide sequence ID" value="NZ_LN879502.1"/>
</dbReference>
<evidence type="ECO:0000313" key="3">
    <source>
        <dbReference type="EMBL" id="CUI15918.1"/>
    </source>
</evidence>
<dbReference type="EMBL" id="LN879502">
    <property type="protein sequence ID" value="CUI15918.1"/>
    <property type="molecule type" value="Genomic_DNA"/>
</dbReference>
<evidence type="ECO:0000256" key="2">
    <source>
        <dbReference type="ARBA" id="ARBA00022737"/>
    </source>
</evidence>
<dbReference type="InterPro" id="IPR032675">
    <property type="entry name" value="LRR_dom_sf"/>
</dbReference>
<keyword evidence="2" id="KW-0677">Repeat</keyword>